<dbReference type="AlphaFoldDB" id="A0A140L9W4"/>
<protein>
    <submittedName>
        <fullName evidence="2">Glucosyl-3-phosphoglycerate synthase</fullName>
        <ecNumber evidence="2">2.4.1.266</ecNumber>
    </submittedName>
</protein>
<keyword evidence="2" id="KW-0328">Glycosyltransferase</keyword>
<name>A0A140L9W4_9FIRM</name>
<gene>
    <name evidence="2" type="primary">gpgS_1</name>
    <name evidence="2" type="ORF">AN618_12370</name>
</gene>
<dbReference type="OrthoDB" id="9810303at2"/>
<evidence type="ECO:0000313" key="2">
    <source>
        <dbReference type="EMBL" id="KXG77339.1"/>
    </source>
</evidence>
<dbReference type="STRING" id="520764.AN618_12370"/>
<keyword evidence="3" id="KW-1185">Reference proteome</keyword>
<proteinExistence type="predicted"/>
<dbReference type="GO" id="GO:0016757">
    <property type="term" value="F:glycosyltransferase activity"/>
    <property type="evidence" value="ECO:0007669"/>
    <property type="project" value="UniProtKB-KW"/>
</dbReference>
<evidence type="ECO:0000313" key="3">
    <source>
        <dbReference type="Proteomes" id="UP000070427"/>
    </source>
</evidence>
<keyword evidence="2" id="KW-0808">Transferase</keyword>
<dbReference type="Proteomes" id="UP000070427">
    <property type="component" value="Unassembled WGS sequence"/>
</dbReference>
<dbReference type="CDD" id="cd04179">
    <property type="entry name" value="DPM_DPG-synthase_like"/>
    <property type="match status" value="1"/>
</dbReference>
<feature type="domain" description="Glycosyltransferase 2-like" evidence="1">
    <location>
        <begin position="4"/>
        <end position="127"/>
    </location>
</feature>
<dbReference type="EC" id="2.4.1.266" evidence="2"/>
<dbReference type="InterPro" id="IPR029044">
    <property type="entry name" value="Nucleotide-diphossugar_trans"/>
</dbReference>
<dbReference type="Pfam" id="PF00535">
    <property type="entry name" value="Glycos_transf_2"/>
    <property type="match status" value="1"/>
</dbReference>
<dbReference type="FunCoup" id="A0A140L9W4">
    <property type="interactions" value="343"/>
</dbReference>
<accession>A0A140L9W4</accession>
<dbReference type="PANTHER" id="PTHR48090">
    <property type="entry name" value="UNDECAPRENYL-PHOSPHATE 4-DEOXY-4-FORMAMIDO-L-ARABINOSE TRANSFERASE-RELATED"/>
    <property type="match status" value="1"/>
</dbReference>
<dbReference type="EMBL" id="LOED01000012">
    <property type="protein sequence ID" value="KXG77339.1"/>
    <property type="molecule type" value="Genomic_DNA"/>
</dbReference>
<evidence type="ECO:0000259" key="1">
    <source>
        <dbReference type="Pfam" id="PF00535"/>
    </source>
</evidence>
<comment type="caution">
    <text evidence="2">The sequence shown here is derived from an EMBL/GenBank/DDBJ whole genome shotgun (WGS) entry which is preliminary data.</text>
</comment>
<dbReference type="InterPro" id="IPR001173">
    <property type="entry name" value="Glyco_trans_2-like"/>
</dbReference>
<dbReference type="PATRIC" id="fig|520764.3.peg.1277"/>
<sequence length="222" mass="24600">MLVSVVIPAFNEEKNVKFVIREAKKIENLKEIIVVDDGSTDRTAEKAATAGATVIRHEKNRGKGAALMTGCFAAKGEIIVFLDADLCFKADDLEKLLEPIKKGRADMTVAKFPKARKKGGFGLVKSLSRWGVYLMTGQKFNAALSGQRAFKREVLKSVREIPAGFGAEVGFLIDVLRKGFKVVEVDVNMSHRETGRSLRDFAHRGRQFTDILVTLLRKLYAV</sequence>
<dbReference type="RefSeq" id="WP_066353196.1">
    <property type="nucleotide sequence ID" value="NZ_LOED01000012.1"/>
</dbReference>
<dbReference type="InterPro" id="IPR050256">
    <property type="entry name" value="Glycosyltransferase_2"/>
</dbReference>
<dbReference type="InParanoid" id="A0A140L9W4"/>
<dbReference type="SUPFAM" id="SSF53448">
    <property type="entry name" value="Nucleotide-diphospho-sugar transferases"/>
    <property type="match status" value="1"/>
</dbReference>
<reference evidence="2 3" key="1">
    <citation type="submission" date="2015-12" db="EMBL/GenBank/DDBJ databases">
        <title>Draft genome sequnece of Fervidicola ferrireducens strain Y170.</title>
        <authorList>
            <person name="Patel B.K."/>
        </authorList>
    </citation>
    <scope>NUCLEOTIDE SEQUENCE [LARGE SCALE GENOMIC DNA]</scope>
    <source>
        <strain evidence="2 3">Y170</strain>
    </source>
</reference>
<dbReference type="PANTHER" id="PTHR48090:SF7">
    <property type="entry name" value="RFBJ PROTEIN"/>
    <property type="match status" value="1"/>
</dbReference>
<dbReference type="Gene3D" id="3.90.550.10">
    <property type="entry name" value="Spore Coat Polysaccharide Biosynthesis Protein SpsA, Chain A"/>
    <property type="match status" value="1"/>
</dbReference>
<organism evidence="2 3">
    <name type="scientific">Fervidicola ferrireducens</name>
    <dbReference type="NCBI Taxonomy" id="520764"/>
    <lineage>
        <taxon>Bacteria</taxon>
        <taxon>Bacillati</taxon>
        <taxon>Bacillota</taxon>
        <taxon>Clostridia</taxon>
        <taxon>Thermosediminibacterales</taxon>
        <taxon>Thermosediminibacteraceae</taxon>
        <taxon>Fervidicola</taxon>
    </lineage>
</organism>